<name>A0A0A0LKF8_CUCSA</name>
<organism evidence="1 2">
    <name type="scientific">Cucumis sativus</name>
    <name type="common">Cucumber</name>
    <dbReference type="NCBI Taxonomy" id="3659"/>
    <lineage>
        <taxon>Eukaryota</taxon>
        <taxon>Viridiplantae</taxon>
        <taxon>Streptophyta</taxon>
        <taxon>Embryophyta</taxon>
        <taxon>Tracheophyta</taxon>
        <taxon>Spermatophyta</taxon>
        <taxon>Magnoliopsida</taxon>
        <taxon>eudicotyledons</taxon>
        <taxon>Gunneridae</taxon>
        <taxon>Pentapetalae</taxon>
        <taxon>rosids</taxon>
        <taxon>fabids</taxon>
        <taxon>Cucurbitales</taxon>
        <taxon>Cucurbitaceae</taxon>
        <taxon>Benincaseae</taxon>
        <taxon>Cucumis</taxon>
    </lineage>
</organism>
<evidence type="ECO:0000313" key="2">
    <source>
        <dbReference type="Proteomes" id="UP000029981"/>
    </source>
</evidence>
<evidence type="ECO:0000313" key="1">
    <source>
        <dbReference type="EMBL" id="KGN61499.1"/>
    </source>
</evidence>
<dbReference type="Gramene" id="KGN61499">
    <property type="protein sequence ID" value="KGN61499"/>
    <property type="gene ID" value="Csa_2G149430"/>
</dbReference>
<gene>
    <name evidence="1" type="ORF">Csa_2G149430</name>
</gene>
<sequence length="76" mass="8697">MNVPPEVSRMQQKCCIFLEALRDFCHMQPISTQRIDAYIIHLYTVMEKNKTLGSYKFLDDDSVSVGTRRLSIGPGC</sequence>
<reference evidence="1 2" key="3">
    <citation type="journal article" date="2010" name="BMC Genomics">
        <title>Transcriptome sequencing and comparative analysis of cucumber flowers with different sex types.</title>
        <authorList>
            <person name="Guo S."/>
            <person name="Zheng Y."/>
            <person name="Joung J.G."/>
            <person name="Liu S."/>
            <person name="Zhang Z."/>
            <person name="Crasta O.R."/>
            <person name="Sobral B.W."/>
            <person name="Xu Y."/>
            <person name="Huang S."/>
            <person name="Fei Z."/>
        </authorList>
    </citation>
    <scope>NUCLEOTIDE SEQUENCE [LARGE SCALE GENOMIC DNA]</scope>
    <source>
        <strain evidence="2">cv. 9930</strain>
    </source>
</reference>
<accession>A0A0A0LKF8</accession>
<reference evidence="1 2" key="2">
    <citation type="journal article" date="2009" name="PLoS ONE">
        <title>An integrated genetic and cytogenetic map of the cucumber genome.</title>
        <authorList>
            <person name="Ren Y."/>
            <person name="Zhang Z."/>
            <person name="Liu J."/>
            <person name="Staub J.E."/>
            <person name="Han Y."/>
            <person name="Cheng Z."/>
            <person name="Li X."/>
            <person name="Lu J."/>
            <person name="Miao H."/>
            <person name="Kang H."/>
            <person name="Xie B."/>
            <person name="Gu X."/>
            <person name="Wang X."/>
            <person name="Du Y."/>
            <person name="Jin W."/>
            <person name="Huang S."/>
        </authorList>
    </citation>
    <scope>NUCLEOTIDE SEQUENCE [LARGE SCALE GENOMIC DNA]</scope>
    <source>
        <strain evidence="2">cv. 9930</strain>
    </source>
</reference>
<protein>
    <submittedName>
        <fullName evidence="1">Uncharacterized protein</fullName>
    </submittedName>
</protein>
<reference evidence="1 2" key="1">
    <citation type="journal article" date="2009" name="Nat. Genet.">
        <title>The genome of the cucumber, Cucumis sativus L.</title>
        <authorList>
            <person name="Huang S."/>
            <person name="Li R."/>
            <person name="Zhang Z."/>
            <person name="Li L."/>
            <person name="Gu X."/>
            <person name="Fan W."/>
            <person name="Lucas W.J."/>
            <person name="Wang X."/>
            <person name="Xie B."/>
            <person name="Ni P."/>
            <person name="Ren Y."/>
            <person name="Zhu H."/>
            <person name="Li J."/>
            <person name="Lin K."/>
            <person name="Jin W."/>
            <person name="Fei Z."/>
            <person name="Li G."/>
            <person name="Staub J."/>
            <person name="Kilian A."/>
            <person name="van der Vossen E.A."/>
            <person name="Wu Y."/>
            <person name="Guo J."/>
            <person name="He J."/>
            <person name="Jia Z."/>
            <person name="Ren Y."/>
            <person name="Tian G."/>
            <person name="Lu Y."/>
            <person name="Ruan J."/>
            <person name="Qian W."/>
            <person name="Wang M."/>
            <person name="Huang Q."/>
            <person name="Li B."/>
            <person name="Xuan Z."/>
            <person name="Cao J."/>
            <person name="Asan"/>
            <person name="Wu Z."/>
            <person name="Zhang J."/>
            <person name="Cai Q."/>
            <person name="Bai Y."/>
            <person name="Zhao B."/>
            <person name="Han Y."/>
            <person name="Li Y."/>
            <person name="Li X."/>
            <person name="Wang S."/>
            <person name="Shi Q."/>
            <person name="Liu S."/>
            <person name="Cho W.K."/>
            <person name="Kim J.Y."/>
            <person name="Xu Y."/>
            <person name="Heller-Uszynska K."/>
            <person name="Miao H."/>
            <person name="Cheng Z."/>
            <person name="Zhang S."/>
            <person name="Wu J."/>
            <person name="Yang Y."/>
            <person name="Kang H."/>
            <person name="Li M."/>
            <person name="Liang H."/>
            <person name="Ren X."/>
            <person name="Shi Z."/>
            <person name="Wen M."/>
            <person name="Jian M."/>
            <person name="Yang H."/>
            <person name="Zhang G."/>
            <person name="Yang Z."/>
            <person name="Chen R."/>
            <person name="Liu S."/>
            <person name="Li J."/>
            <person name="Ma L."/>
            <person name="Liu H."/>
            <person name="Zhou Y."/>
            <person name="Zhao J."/>
            <person name="Fang X."/>
            <person name="Li G."/>
            <person name="Fang L."/>
            <person name="Li Y."/>
            <person name="Liu D."/>
            <person name="Zheng H."/>
            <person name="Zhang Y."/>
            <person name="Qin N."/>
            <person name="Li Z."/>
            <person name="Yang G."/>
            <person name="Yang S."/>
            <person name="Bolund L."/>
            <person name="Kristiansen K."/>
            <person name="Zheng H."/>
            <person name="Li S."/>
            <person name="Zhang X."/>
            <person name="Yang H."/>
            <person name="Wang J."/>
            <person name="Sun R."/>
            <person name="Zhang B."/>
            <person name="Jiang S."/>
            <person name="Wang J."/>
            <person name="Du Y."/>
            <person name="Li S."/>
        </authorList>
    </citation>
    <scope>NUCLEOTIDE SEQUENCE [LARGE SCALE GENOMIC DNA]</scope>
    <source>
        <strain evidence="2">cv. 9930</strain>
    </source>
</reference>
<reference evidence="1 2" key="4">
    <citation type="journal article" date="2011" name="BMC Genomics">
        <title>RNA-Seq improves annotation of protein-coding genes in the cucumber genome.</title>
        <authorList>
            <person name="Li Z."/>
            <person name="Zhang Z."/>
            <person name="Yan P."/>
            <person name="Huang S."/>
            <person name="Fei Z."/>
            <person name="Lin K."/>
        </authorList>
    </citation>
    <scope>NUCLEOTIDE SEQUENCE [LARGE SCALE GENOMIC DNA]</scope>
    <source>
        <strain evidence="2">cv. 9930</strain>
    </source>
</reference>
<keyword evidence="2" id="KW-1185">Reference proteome</keyword>
<dbReference type="Proteomes" id="UP000029981">
    <property type="component" value="Chromosome 2"/>
</dbReference>
<proteinExistence type="predicted"/>
<dbReference type="EMBL" id="CM002923">
    <property type="protein sequence ID" value="KGN61499.1"/>
    <property type="molecule type" value="Genomic_DNA"/>
</dbReference>
<dbReference type="AlphaFoldDB" id="A0A0A0LKF8"/>